<accession>A0A4V2E2T3</accession>
<organism evidence="1 2">
    <name type="scientific">Leptolyngbya iicbica LK</name>
    <dbReference type="NCBI Taxonomy" id="2294035"/>
    <lineage>
        <taxon>Bacteria</taxon>
        <taxon>Bacillati</taxon>
        <taxon>Cyanobacteriota</taxon>
        <taxon>Cyanophyceae</taxon>
        <taxon>Leptolyngbyales</taxon>
        <taxon>Leptolyngbyaceae</taxon>
        <taxon>Leptolyngbya group</taxon>
        <taxon>Leptolyngbya</taxon>
        <taxon>Leptolyngbya iicbica</taxon>
    </lineage>
</organism>
<evidence type="ECO:0000313" key="2">
    <source>
        <dbReference type="Proteomes" id="UP000292459"/>
    </source>
</evidence>
<proteinExistence type="predicted"/>
<reference evidence="1 2" key="1">
    <citation type="submission" date="2018-11" db="EMBL/GenBank/DDBJ databases">
        <title>Whole genome sequencing of an environmental sample.</title>
        <authorList>
            <person name="Sarangi A.N."/>
            <person name="Singh D."/>
            <person name="Tripathy S."/>
        </authorList>
    </citation>
    <scope>NUCLEOTIDE SEQUENCE [LARGE SCALE GENOMIC DNA]</scope>
    <source>
        <strain evidence="1 2">Lakshadweep</strain>
    </source>
</reference>
<keyword evidence="2" id="KW-1185">Reference proteome</keyword>
<comment type="caution">
    <text evidence="1">The sequence shown here is derived from an EMBL/GenBank/DDBJ whole genome shotgun (WGS) entry which is preliminary data.</text>
</comment>
<dbReference type="OrthoDB" id="574156at2"/>
<dbReference type="Proteomes" id="UP000292459">
    <property type="component" value="Unassembled WGS sequence"/>
</dbReference>
<sequence length="73" mass="8477">MNLKSKSFYNFAIAPGTRDHKGYFVQDGTYNLVRVEDTGWAFVCQDNHTCYYVDPENLSEVCDLEDYVLVIEE</sequence>
<gene>
    <name evidence="1" type="ORF">DYY88_13205</name>
</gene>
<dbReference type="AlphaFoldDB" id="A0A4V2E2T3"/>
<dbReference type="EMBL" id="QVFV01000002">
    <property type="protein sequence ID" value="RZM79656.1"/>
    <property type="molecule type" value="Genomic_DNA"/>
</dbReference>
<name>A0A4V2E2T3_9CYAN</name>
<protein>
    <submittedName>
        <fullName evidence="1">Uncharacterized protein</fullName>
    </submittedName>
</protein>
<dbReference type="RefSeq" id="WP_044151623.1">
    <property type="nucleotide sequence ID" value="NZ_QVFV01000002.1"/>
</dbReference>
<evidence type="ECO:0000313" key="1">
    <source>
        <dbReference type="EMBL" id="RZM79656.1"/>
    </source>
</evidence>